<name>A0A1H4DU62_9BURK</name>
<dbReference type="NCBIfam" id="TIGR03742">
    <property type="entry name" value="PRTRC_F"/>
    <property type="match status" value="1"/>
</dbReference>
<organism evidence="1 2">
    <name type="scientific">Acidovorax soli</name>
    <dbReference type="NCBI Taxonomy" id="592050"/>
    <lineage>
        <taxon>Bacteria</taxon>
        <taxon>Pseudomonadati</taxon>
        <taxon>Pseudomonadota</taxon>
        <taxon>Betaproteobacteria</taxon>
        <taxon>Burkholderiales</taxon>
        <taxon>Comamonadaceae</taxon>
        <taxon>Acidovorax</taxon>
    </lineage>
</organism>
<sequence>MNAPGAGLWCLPEIGPDVPQSLSTDKEDQQRLAQFSLQLHKQGVRLLDQEFTTLKAAIAPQILNISHLRELGPQMLLPLHSCLAIETEGDARYITLRGCAESNLSVFSLKATVERLNQVQAGLGWYVTDAVQMSHAANLRLYEPSYFGTYAEMLYFYGAESDEEFAAMALEGEDPTPEDMAQFLEDTPITRARVVESFGGHAHLLGWGEPAKPVKASQIQWASLTPQDAKLLKAAQQFIRQAKKVSKLTAPFEERDTGADFGALAIIVWDDPDIGIEIMDAAERDSYECGEGAEIIFDLRADIDKPETWPALITAYKAQMGLYAQLCTFLRLLPEKEI</sequence>
<gene>
    <name evidence="1" type="ORF">SAMN05421875_1285</name>
</gene>
<reference evidence="2" key="1">
    <citation type="submission" date="2016-10" db="EMBL/GenBank/DDBJ databases">
        <authorList>
            <person name="Varghese N."/>
            <person name="Submissions S."/>
        </authorList>
    </citation>
    <scope>NUCLEOTIDE SEQUENCE [LARGE SCALE GENOMIC DNA]</scope>
    <source>
        <strain evidence="2">DSM 25157</strain>
    </source>
</reference>
<accession>A0A1H4DU62</accession>
<dbReference type="AlphaFoldDB" id="A0A1H4DU62"/>
<dbReference type="Proteomes" id="UP000199002">
    <property type="component" value="Unassembled WGS sequence"/>
</dbReference>
<evidence type="ECO:0000313" key="2">
    <source>
        <dbReference type="Proteomes" id="UP000199002"/>
    </source>
</evidence>
<proteinExistence type="predicted"/>
<dbReference type="EMBL" id="FNQJ01000028">
    <property type="protein sequence ID" value="SEA76049.1"/>
    <property type="molecule type" value="Genomic_DNA"/>
</dbReference>
<evidence type="ECO:0000313" key="1">
    <source>
        <dbReference type="EMBL" id="SEA76049.1"/>
    </source>
</evidence>
<dbReference type="InterPro" id="IPR022283">
    <property type="entry name" value="PRTRC_protein-F"/>
</dbReference>
<keyword evidence="2" id="KW-1185">Reference proteome</keyword>
<dbReference type="Pfam" id="PF14456">
    <property type="entry name" value="alpha-hel2"/>
    <property type="match status" value="1"/>
</dbReference>
<dbReference type="STRING" id="592050.SAMN05421875_1285"/>
<protein>
    <submittedName>
        <fullName evidence="1">PRTRC system protein F</fullName>
    </submittedName>
</protein>